<dbReference type="Pfam" id="PF09718">
    <property type="entry name" value="Tape_meas_lam_C"/>
    <property type="match status" value="1"/>
</dbReference>
<comment type="caution">
    <text evidence="2">The sequence shown here is derived from an EMBL/GenBank/DDBJ whole genome shotgun (WGS) entry which is preliminary data.</text>
</comment>
<accession>A0A2V4DTH6</accession>
<evidence type="ECO:0000313" key="2">
    <source>
        <dbReference type="EMBL" id="PXY91431.1"/>
    </source>
</evidence>
<proteinExistence type="predicted"/>
<organism evidence="2 3">
    <name type="scientific">Gilliamella apis</name>
    <dbReference type="NCBI Taxonomy" id="1970738"/>
    <lineage>
        <taxon>Bacteria</taxon>
        <taxon>Pseudomonadati</taxon>
        <taxon>Pseudomonadota</taxon>
        <taxon>Gammaproteobacteria</taxon>
        <taxon>Orbales</taxon>
        <taxon>Orbaceae</taxon>
        <taxon>Gilliamella</taxon>
    </lineage>
</organism>
<dbReference type="AlphaFoldDB" id="A0A2V4DTH6"/>
<dbReference type="OrthoDB" id="79849at2"/>
<dbReference type="EMBL" id="QGLO01000004">
    <property type="protein sequence ID" value="PXY91431.1"/>
    <property type="molecule type" value="Genomic_DNA"/>
</dbReference>
<feature type="domain" description="Bacteriophage tail tape measure C-terminal" evidence="1">
    <location>
        <begin position="762"/>
        <end position="837"/>
    </location>
</feature>
<evidence type="ECO:0000313" key="3">
    <source>
        <dbReference type="Proteomes" id="UP000247673"/>
    </source>
</evidence>
<sequence length="1013" mass="110618">MAEAITSLTLEINTQSVDEASRKLDAFSKKAEDAASATDELTAAKKRSLNVTDEELKDFERVYQNAVKGAKASRIAAEQERKLATARKQLVESGDRLYTSYRNQIDGLKNVSTASKELEKITGQVRASYKAGTLDINNYNQLLSDVAVKQKEVTIAETLATKAKTDFINKLKAQLATQNLTKQQLLSYQAAQLGVSSSADIYIKKIAQASNATKNYENTTRAATHQAAIMQTQLMQGNFSGLRNSGMSMIMKNGVGNTFSTLLTSLNPLNIGISAMVGLLGSMIPKLFETENATEQLAAAQERLNTVMSKDKQTGKFFLSDDMMKLLKKNKFLVQAALKSSEKDLKTVVSSAKKELQDGLKSLEDAGKETVTRLSSLSEKTGLDSVLVAIQEIKANGKDLNSLLKSTDALTVRSVEGIKAKIENYAIYFGTTKEQAQSILEQMAEIRAETDSLQATEKINKLIEEVSRLYVTSNNGSDKLKSFIDSLVEIAAKAGNAALQVEWLKLQQENLDKATNPKKSPFYYYSQMKMTPRQRADAEIKDMEAAAKINNEMFGPNSPNYASEQDIKYIAKAIKARHLKNGASRASTTDQLQSSRQQEISLMNQLKSLREQSLTVNTITSERKKYFDLQAQIEVLESKTDKSKLTAQEKYILGHKEALLAQQAKNAALSEEIAQYEATKALRKMQEYSTNLVAKSQAEQATFGMTSKNAGRYNEMSELNAQRDIALKGTSNPNEIAKVTEEYNKAKEALQQSWQLEDQNQGDWLTGLKVGMCEFAEDGQNVFKGFRDVANNAMNSISHSLTELVTTGKMDFKSLTKSILTNIIEIINKLLVAQAIQTSMKWMGMGGSGAATGGYQQAYTGGVIDGYANGGGVGYSDEPGGFTGIGNKYQPAGIVHKGEFVFTKEATKRLGVANLYALMREAQHGYANGGGVNLSPASPIAFTSKPNNSSSAINVTTNVAINMQSNSTSQAQTGNIDGRALEAQIKPIIQKNIGEALQKSTSPGGDLYILLNR</sequence>
<gene>
    <name evidence="2" type="ORF">DKK78_03625</name>
</gene>
<keyword evidence="3" id="KW-1185">Reference proteome</keyword>
<dbReference type="RefSeq" id="WP_110447399.1">
    <property type="nucleotide sequence ID" value="NZ_CP132381.1"/>
</dbReference>
<protein>
    <submittedName>
        <fullName evidence="2">Phage tail tape measure protein</fullName>
    </submittedName>
</protein>
<reference evidence="2 3" key="1">
    <citation type="submission" date="2018-05" db="EMBL/GenBank/DDBJ databases">
        <title>Reference genomes for bee gut microbiota database.</title>
        <authorList>
            <person name="Ellegaard K.M."/>
        </authorList>
    </citation>
    <scope>NUCLEOTIDE SEQUENCE [LARGE SCALE GENOMIC DNA]</scope>
    <source>
        <strain evidence="2 3">ESL0172</strain>
    </source>
</reference>
<evidence type="ECO:0000259" key="1">
    <source>
        <dbReference type="Pfam" id="PF09718"/>
    </source>
</evidence>
<name>A0A2V4DTH6_9GAMM</name>
<dbReference type="NCBIfam" id="TIGR01541">
    <property type="entry name" value="tape_meas_lam_C"/>
    <property type="match status" value="1"/>
</dbReference>
<dbReference type="InterPro" id="IPR006431">
    <property type="entry name" value="Phage_tape_meas_C"/>
</dbReference>
<dbReference type="Proteomes" id="UP000247673">
    <property type="component" value="Unassembled WGS sequence"/>
</dbReference>